<dbReference type="Proteomes" id="UP000034832">
    <property type="component" value="Unassembled WGS sequence"/>
</dbReference>
<dbReference type="PROSITE" id="PS50977">
    <property type="entry name" value="HTH_TETR_2"/>
    <property type="match status" value="1"/>
</dbReference>
<evidence type="ECO:0000256" key="1">
    <source>
        <dbReference type="ARBA" id="ARBA00023015"/>
    </source>
</evidence>
<dbReference type="GO" id="GO:0003677">
    <property type="term" value="F:DNA binding"/>
    <property type="evidence" value="ECO:0007669"/>
    <property type="project" value="UniProtKB-UniRule"/>
</dbReference>
<dbReference type="SUPFAM" id="SSF48498">
    <property type="entry name" value="Tetracyclin repressor-like, C-terminal domain"/>
    <property type="match status" value="1"/>
</dbReference>
<feature type="DNA-binding region" description="H-T-H motif" evidence="4">
    <location>
        <begin position="34"/>
        <end position="53"/>
    </location>
</feature>
<evidence type="ECO:0000259" key="6">
    <source>
        <dbReference type="PROSITE" id="PS50977"/>
    </source>
</evidence>
<dbReference type="Gene3D" id="1.10.357.10">
    <property type="entry name" value="Tetracycline Repressor, domain 2"/>
    <property type="match status" value="1"/>
</dbReference>
<reference evidence="7" key="1">
    <citation type="submission" date="2019-04" db="EMBL/GenBank/DDBJ databases">
        <title>Whole genome sequencing of cave bacteria.</title>
        <authorList>
            <person name="Gan H.M."/>
            <person name="Barton H."/>
            <person name="Savka M.A."/>
        </authorList>
    </citation>
    <scope>NUCLEOTIDE SEQUENCE [LARGE SCALE GENOMIC DNA]</scope>
    <source>
        <strain evidence="7">LC387</strain>
    </source>
</reference>
<evidence type="ECO:0000256" key="5">
    <source>
        <dbReference type="SAM" id="MobiDB-lite"/>
    </source>
</evidence>
<dbReference type="OrthoDB" id="9787680at2"/>
<evidence type="ECO:0000256" key="3">
    <source>
        <dbReference type="ARBA" id="ARBA00023163"/>
    </source>
</evidence>
<keyword evidence="2 4" id="KW-0238">DNA-binding</keyword>
<dbReference type="AlphaFoldDB" id="A0A4U6BQS1"/>
<keyword evidence="3" id="KW-0804">Transcription</keyword>
<dbReference type="PANTHER" id="PTHR47506:SF1">
    <property type="entry name" value="HTH-TYPE TRANSCRIPTIONAL REGULATOR YJDC"/>
    <property type="match status" value="1"/>
</dbReference>
<comment type="caution">
    <text evidence="7">The sequence shown here is derived from an EMBL/GenBank/DDBJ whole genome shotgun (WGS) entry which is preliminary data.</text>
</comment>
<evidence type="ECO:0000256" key="4">
    <source>
        <dbReference type="PROSITE-ProRule" id="PRU00335"/>
    </source>
</evidence>
<proteinExistence type="predicted"/>
<dbReference type="InterPro" id="IPR036271">
    <property type="entry name" value="Tet_transcr_reg_TetR-rel_C_sf"/>
</dbReference>
<dbReference type="PANTHER" id="PTHR47506">
    <property type="entry name" value="TRANSCRIPTIONAL REGULATORY PROTEIN"/>
    <property type="match status" value="1"/>
</dbReference>
<keyword evidence="8" id="KW-1185">Reference proteome</keyword>
<keyword evidence="1" id="KW-0805">Transcription regulation</keyword>
<dbReference type="InterPro" id="IPR023772">
    <property type="entry name" value="DNA-bd_HTH_TetR-type_CS"/>
</dbReference>
<dbReference type="PRINTS" id="PR00455">
    <property type="entry name" value="HTHTETR"/>
</dbReference>
<dbReference type="InterPro" id="IPR001647">
    <property type="entry name" value="HTH_TetR"/>
</dbReference>
<accession>A0A4U6BQS1</accession>
<sequence>MVRSHMVRSSAETKARIVKAAYALFWRHGFVRASLDDIAEHANVTKRTLYQHFRSKDDLMAVVLAEASALGVERVRRYFEGPPESADAIIDAMFAELIEWASRPHWAGTGFTRVAFELADLPGHPARAIARHHKTSMESLCADLFDRAGLASPLERARQVMLVWEGAVTLMLVHGDRSYVEAAAKAAKQFIDVPRERPASIPSRRNSGGNSRKHNAAGGIKAASSR</sequence>
<gene>
    <name evidence="7" type="ORF">YH63_010855</name>
</gene>
<feature type="region of interest" description="Disordered" evidence="5">
    <location>
        <begin position="194"/>
        <end position="226"/>
    </location>
</feature>
<evidence type="ECO:0000313" key="8">
    <source>
        <dbReference type="Proteomes" id="UP000034832"/>
    </source>
</evidence>
<evidence type="ECO:0000313" key="7">
    <source>
        <dbReference type="EMBL" id="TKT71875.1"/>
    </source>
</evidence>
<feature type="domain" description="HTH tetR-type" evidence="6">
    <location>
        <begin position="11"/>
        <end position="71"/>
    </location>
</feature>
<dbReference type="STRING" id="211460.YH63_08135"/>
<dbReference type="Pfam" id="PF00440">
    <property type="entry name" value="TetR_N"/>
    <property type="match status" value="1"/>
</dbReference>
<name>A0A4U6BQS1_9BRAD</name>
<dbReference type="EMBL" id="LBIA02000001">
    <property type="protein sequence ID" value="TKT71875.1"/>
    <property type="molecule type" value="Genomic_DNA"/>
</dbReference>
<dbReference type="PROSITE" id="PS01081">
    <property type="entry name" value="HTH_TETR_1"/>
    <property type="match status" value="1"/>
</dbReference>
<organism evidence="7 8">
    <name type="scientific">Afipia massiliensis</name>
    <dbReference type="NCBI Taxonomy" id="211460"/>
    <lineage>
        <taxon>Bacteria</taxon>
        <taxon>Pseudomonadati</taxon>
        <taxon>Pseudomonadota</taxon>
        <taxon>Alphaproteobacteria</taxon>
        <taxon>Hyphomicrobiales</taxon>
        <taxon>Nitrobacteraceae</taxon>
        <taxon>Afipia</taxon>
    </lineage>
</organism>
<dbReference type="RefSeq" id="WP_083992582.1">
    <property type="nucleotide sequence ID" value="NZ_LBIA02000001.1"/>
</dbReference>
<protein>
    <submittedName>
        <fullName evidence="7">TetR/AcrR family transcriptional regulator</fullName>
    </submittedName>
</protein>
<dbReference type="SUPFAM" id="SSF46689">
    <property type="entry name" value="Homeodomain-like"/>
    <property type="match status" value="1"/>
</dbReference>
<evidence type="ECO:0000256" key="2">
    <source>
        <dbReference type="ARBA" id="ARBA00023125"/>
    </source>
</evidence>
<dbReference type="InterPro" id="IPR009057">
    <property type="entry name" value="Homeodomain-like_sf"/>
</dbReference>